<feature type="region of interest" description="Disordered" evidence="1">
    <location>
        <begin position="123"/>
        <end position="154"/>
    </location>
</feature>
<evidence type="ECO:0000313" key="2">
    <source>
        <dbReference type="EMBL" id="KAG0553337.1"/>
    </source>
</evidence>
<feature type="region of interest" description="Disordered" evidence="1">
    <location>
        <begin position="71"/>
        <end position="106"/>
    </location>
</feature>
<sequence length="168" mass="18137">MPRQERHGVTPAFALVGSHIALPLYASRTVHISPETALAPARLPCQQQHFSSGEADGHAREQTAYRGRRRITVGPQEGSMWKQEAGTATAGRRGSEAWTGGASKRGSRHEVKLVGCCAVRTMETGGGGGRGRGRGRGRGSEARQWEKRRGGREELRCDHWATDRAAGA</sequence>
<evidence type="ECO:0000256" key="1">
    <source>
        <dbReference type="SAM" id="MobiDB-lite"/>
    </source>
</evidence>
<protein>
    <submittedName>
        <fullName evidence="2">Uncharacterized protein</fullName>
    </submittedName>
</protein>
<evidence type="ECO:0000313" key="3">
    <source>
        <dbReference type="Proteomes" id="UP000822688"/>
    </source>
</evidence>
<organism evidence="2 3">
    <name type="scientific">Ceratodon purpureus</name>
    <name type="common">Fire moss</name>
    <name type="synonym">Dicranum purpureum</name>
    <dbReference type="NCBI Taxonomy" id="3225"/>
    <lineage>
        <taxon>Eukaryota</taxon>
        <taxon>Viridiplantae</taxon>
        <taxon>Streptophyta</taxon>
        <taxon>Embryophyta</taxon>
        <taxon>Bryophyta</taxon>
        <taxon>Bryophytina</taxon>
        <taxon>Bryopsida</taxon>
        <taxon>Dicranidae</taxon>
        <taxon>Pseudoditrichales</taxon>
        <taxon>Ditrichaceae</taxon>
        <taxon>Ceratodon</taxon>
    </lineage>
</organism>
<feature type="compositionally biased region" description="Basic and acidic residues" evidence="1">
    <location>
        <begin position="138"/>
        <end position="154"/>
    </location>
</feature>
<dbReference type="EMBL" id="CM026433">
    <property type="protein sequence ID" value="KAG0553337.1"/>
    <property type="molecule type" value="Genomic_DNA"/>
</dbReference>
<gene>
    <name evidence="2" type="ORF">KC19_12G003100</name>
</gene>
<name>A0A8T0G4F8_CERPU</name>
<accession>A0A8T0G4F8</accession>
<keyword evidence="3" id="KW-1185">Reference proteome</keyword>
<proteinExistence type="predicted"/>
<dbReference type="Proteomes" id="UP000822688">
    <property type="component" value="Chromosome 12"/>
</dbReference>
<comment type="caution">
    <text evidence="2">The sequence shown here is derived from an EMBL/GenBank/DDBJ whole genome shotgun (WGS) entry which is preliminary data.</text>
</comment>
<reference evidence="2" key="1">
    <citation type="submission" date="2020-06" db="EMBL/GenBank/DDBJ databases">
        <title>WGS assembly of Ceratodon purpureus strain R40.</title>
        <authorList>
            <person name="Carey S.B."/>
            <person name="Jenkins J."/>
            <person name="Shu S."/>
            <person name="Lovell J.T."/>
            <person name="Sreedasyam A."/>
            <person name="Maumus F."/>
            <person name="Tiley G.P."/>
            <person name="Fernandez-Pozo N."/>
            <person name="Barry K."/>
            <person name="Chen C."/>
            <person name="Wang M."/>
            <person name="Lipzen A."/>
            <person name="Daum C."/>
            <person name="Saski C.A."/>
            <person name="Payton A.C."/>
            <person name="Mcbreen J.C."/>
            <person name="Conrad R.E."/>
            <person name="Kollar L.M."/>
            <person name="Olsson S."/>
            <person name="Huttunen S."/>
            <person name="Landis J.B."/>
            <person name="Wickett N.J."/>
            <person name="Johnson M.G."/>
            <person name="Rensing S.A."/>
            <person name="Grimwood J."/>
            <person name="Schmutz J."/>
            <person name="Mcdaniel S.F."/>
        </authorList>
    </citation>
    <scope>NUCLEOTIDE SEQUENCE</scope>
    <source>
        <strain evidence="2">R40</strain>
    </source>
</reference>
<dbReference type="AlphaFoldDB" id="A0A8T0G4F8"/>